<dbReference type="PROSITE" id="PS50263">
    <property type="entry name" value="CN_HYDROLASE"/>
    <property type="match status" value="1"/>
</dbReference>
<dbReference type="PROSITE" id="PS01227">
    <property type="entry name" value="UPF0012"/>
    <property type="match status" value="1"/>
</dbReference>
<dbReference type="InterPro" id="IPR045254">
    <property type="entry name" value="Nit1/2_C-N_Hydrolase"/>
</dbReference>
<evidence type="ECO:0000313" key="5">
    <source>
        <dbReference type="Proteomes" id="UP001460888"/>
    </source>
</evidence>
<protein>
    <submittedName>
        <fullName evidence="4">Nitrilase</fullName>
    </submittedName>
</protein>
<evidence type="ECO:0000256" key="1">
    <source>
        <dbReference type="ARBA" id="ARBA00010613"/>
    </source>
</evidence>
<comment type="caution">
    <text evidence="4">The sequence shown here is derived from an EMBL/GenBank/DDBJ whole genome shotgun (WGS) entry which is preliminary data.</text>
</comment>
<feature type="domain" description="CN hydrolase" evidence="3">
    <location>
        <begin position="9"/>
        <end position="268"/>
    </location>
</feature>
<gene>
    <name evidence="4" type="ORF">SADO_16338</name>
</gene>
<dbReference type="CDD" id="cd07572">
    <property type="entry name" value="nit"/>
    <property type="match status" value="1"/>
</dbReference>
<sequence>MTAADSNNPLIAAIQMNSLGEVAPNLARADDLLADAAKRGATLAVLPENFALMGARETDKLGVAEPDATTPEAADAATPIQDFLARAARDYGLWIVAGTIPIASHEPDRVYAACCVYNDSGERVARYDKIHLFDVGVPDSAEAYRESATFVPGLPEPLVIDTPFGMLGLSVCYDLRFPELYRALSAAGAEIIVAPSAFTHTTGSAHWHVLTRARAIENLATLIAPNQSGHHASGRQTYGHSLIVDSWGQVQAEATSDANEVVIATLDRKRIQTLREGFPCLTHRRLF</sequence>
<keyword evidence="2" id="KW-0378">Hydrolase</keyword>
<dbReference type="InterPro" id="IPR036526">
    <property type="entry name" value="C-N_Hydrolase_sf"/>
</dbReference>
<dbReference type="EMBL" id="APND01000007">
    <property type="protein sequence ID" value="MES1930829.1"/>
    <property type="molecule type" value="Genomic_DNA"/>
</dbReference>
<dbReference type="InterPro" id="IPR003010">
    <property type="entry name" value="C-N_Hydrolase"/>
</dbReference>
<evidence type="ECO:0000256" key="2">
    <source>
        <dbReference type="ARBA" id="ARBA00022801"/>
    </source>
</evidence>
<dbReference type="PANTHER" id="PTHR23088">
    <property type="entry name" value="NITRILASE-RELATED"/>
    <property type="match status" value="1"/>
</dbReference>
<dbReference type="SUPFAM" id="SSF56317">
    <property type="entry name" value="Carbon-nitrogen hydrolase"/>
    <property type="match status" value="1"/>
</dbReference>
<keyword evidence="5" id="KW-1185">Reference proteome</keyword>
<dbReference type="RefSeq" id="WP_353113423.1">
    <property type="nucleotide sequence ID" value="NZ_APND01000007.1"/>
</dbReference>
<evidence type="ECO:0000259" key="3">
    <source>
        <dbReference type="PROSITE" id="PS50263"/>
    </source>
</evidence>
<dbReference type="Proteomes" id="UP001460888">
    <property type="component" value="Unassembled WGS sequence"/>
</dbReference>
<reference evidence="4 5" key="1">
    <citation type="submission" date="2013-03" db="EMBL/GenBank/DDBJ databases">
        <title>Salinisphaera dokdonensis CL-ES53 Genome Sequencing.</title>
        <authorList>
            <person name="Li C."/>
            <person name="Lai Q."/>
            <person name="Shao Z."/>
        </authorList>
    </citation>
    <scope>NUCLEOTIDE SEQUENCE [LARGE SCALE GENOMIC DNA]</scope>
    <source>
        <strain evidence="4 5">CL-ES53</strain>
    </source>
</reference>
<dbReference type="PANTHER" id="PTHR23088:SF27">
    <property type="entry name" value="DEAMINATED GLUTATHIONE AMIDASE"/>
    <property type="match status" value="1"/>
</dbReference>
<dbReference type="Gene3D" id="3.60.110.10">
    <property type="entry name" value="Carbon-nitrogen hydrolase"/>
    <property type="match status" value="1"/>
</dbReference>
<proteinExistence type="inferred from homology"/>
<name>A0ABV2B4L3_9GAMM</name>
<dbReference type="InterPro" id="IPR001110">
    <property type="entry name" value="UPF0012_CS"/>
</dbReference>
<comment type="similarity">
    <text evidence="1">Belongs to the carbon-nitrogen hydrolase superfamily. NIT1/NIT2 family.</text>
</comment>
<evidence type="ECO:0000313" key="4">
    <source>
        <dbReference type="EMBL" id="MES1930829.1"/>
    </source>
</evidence>
<accession>A0ABV2B4L3</accession>
<dbReference type="Pfam" id="PF00795">
    <property type="entry name" value="CN_hydrolase"/>
    <property type="match status" value="1"/>
</dbReference>
<organism evidence="4 5">
    <name type="scientific">Salinisphaera dokdonensis CL-ES53</name>
    <dbReference type="NCBI Taxonomy" id="1304272"/>
    <lineage>
        <taxon>Bacteria</taxon>
        <taxon>Pseudomonadati</taxon>
        <taxon>Pseudomonadota</taxon>
        <taxon>Gammaproteobacteria</taxon>
        <taxon>Salinisphaerales</taxon>
        <taxon>Salinisphaeraceae</taxon>
        <taxon>Salinisphaera</taxon>
    </lineage>
</organism>